<name>A0A5S3P5H9_9SPHN</name>
<comment type="caution">
    <text evidence="4">The sequence shown here is derived from an EMBL/GenBank/DDBJ whole genome shotgun (WGS) entry which is preliminary data.</text>
</comment>
<dbReference type="EMBL" id="VCAO01000003">
    <property type="protein sequence ID" value="TMM48292.1"/>
    <property type="molecule type" value="Genomic_DNA"/>
</dbReference>
<accession>A0A5S3P5H9</accession>
<dbReference type="Pfam" id="PF07940">
    <property type="entry name" value="Hepar_II_III_C"/>
    <property type="match status" value="1"/>
</dbReference>
<proteinExistence type="predicted"/>
<dbReference type="AlphaFoldDB" id="A0A5S3P5H9"/>
<evidence type="ECO:0000256" key="2">
    <source>
        <dbReference type="SAM" id="MobiDB-lite"/>
    </source>
</evidence>
<gene>
    <name evidence="4" type="ORF">FEV51_08400</name>
</gene>
<evidence type="ECO:0000313" key="4">
    <source>
        <dbReference type="EMBL" id="TMM48292.1"/>
    </source>
</evidence>
<dbReference type="Gene3D" id="1.50.10.100">
    <property type="entry name" value="Chondroitin AC/alginate lyase"/>
    <property type="match status" value="1"/>
</dbReference>
<dbReference type="OrthoDB" id="9787373at2"/>
<feature type="domain" description="Heparinase II/III-like C-terminal" evidence="3">
    <location>
        <begin position="363"/>
        <end position="615"/>
    </location>
</feature>
<dbReference type="InterPro" id="IPR008929">
    <property type="entry name" value="Chondroitin_lyas"/>
</dbReference>
<dbReference type="Gene3D" id="2.70.98.70">
    <property type="match status" value="1"/>
</dbReference>
<keyword evidence="5" id="KW-1185">Reference proteome</keyword>
<dbReference type="InterPro" id="IPR012480">
    <property type="entry name" value="Hepar_II_III_C"/>
</dbReference>
<dbReference type="GO" id="GO:0030313">
    <property type="term" value="C:cell envelope"/>
    <property type="evidence" value="ECO:0007669"/>
    <property type="project" value="UniProtKB-SubCell"/>
</dbReference>
<protein>
    <submittedName>
        <fullName evidence="4">Heparinase</fullName>
    </submittedName>
</protein>
<comment type="subcellular location">
    <subcellularLocation>
        <location evidence="1">Cell envelope</location>
    </subcellularLocation>
</comment>
<evidence type="ECO:0000259" key="3">
    <source>
        <dbReference type="Pfam" id="PF07940"/>
    </source>
</evidence>
<reference evidence="4 5" key="1">
    <citation type="submission" date="2019-05" db="EMBL/GenBank/DDBJ databases">
        <title>Erythrobacter marisflavi sp. nov., isolated from isolated from water of an estuary environment.</title>
        <authorList>
            <person name="Yoon J.-H."/>
        </authorList>
    </citation>
    <scope>NUCLEOTIDE SEQUENCE [LARGE SCALE GENOMIC DNA]</scope>
    <source>
        <strain evidence="4 5">KEM-5</strain>
    </source>
</reference>
<dbReference type="Proteomes" id="UP000309668">
    <property type="component" value="Unassembled WGS sequence"/>
</dbReference>
<dbReference type="RefSeq" id="WP_138617830.1">
    <property type="nucleotide sequence ID" value="NZ_VCAO01000003.1"/>
</dbReference>
<feature type="region of interest" description="Disordered" evidence="2">
    <location>
        <begin position="1"/>
        <end position="20"/>
    </location>
</feature>
<sequence length="621" mass="66064">MTEGSARLSQRPAKPLSNGAQAALPLGASDEPLVVPRIAAEDSAAVSEPSRALALADFAPPRTGPVDGLVRWAYRLGVPPSVLAAPLRKPARPRLLATVQSPLGGDRAQGMALRAGFLLVAGHKLPTQALDFSFPSRLTLPFQRAVHSFTWLRDLSSCAPREQCTAVAERLLAGWLAAIPEPAKGPAWSVEHAGLRLLTWLVHAPLILSGEDGALRTKTLAAMERTARWLDRHVANAGDRLGQVAGWCAIVAAGLLLPDGRPRRLYGEAGLLRALGELVSDDGGVLSRSPLAQMEAIALLVDLRACYAALGREPPHALETMLALLVPPLLTLRMGDGGLGSWQGANAVSAPTVAGLIEASGVRTRPAQDTRYWGYQRLAANKGVVVMDAAPPPRARHARAGCASTLAFEFSHAKQRIVVNCGGAELAGGQVPLRIEQGLRGTAAHSTLMLGDANSTAVLINGEVGKGVEEVEMVRAQVAIGQRRALRIEASHNGYAARFALVHRRILMLAADGIELRGEDLLEPAGRRGQRGKIGFAIRFHLAPRIDVGLAEDRRGAGMALPDGSYWQFRLGGDSGEAELAIEESLWVDGQGRPRANRQLVVEGMTSRGGGRFPWLFKRMG</sequence>
<evidence type="ECO:0000256" key="1">
    <source>
        <dbReference type="ARBA" id="ARBA00004196"/>
    </source>
</evidence>
<organism evidence="4 5">
    <name type="scientific">Qipengyuania marisflavi</name>
    <dbReference type="NCBI Taxonomy" id="2486356"/>
    <lineage>
        <taxon>Bacteria</taxon>
        <taxon>Pseudomonadati</taxon>
        <taxon>Pseudomonadota</taxon>
        <taxon>Alphaproteobacteria</taxon>
        <taxon>Sphingomonadales</taxon>
        <taxon>Erythrobacteraceae</taxon>
        <taxon>Qipengyuania</taxon>
    </lineage>
</organism>
<dbReference type="GO" id="GO:0016829">
    <property type="term" value="F:lyase activity"/>
    <property type="evidence" value="ECO:0007669"/>
    <property type="project" value="InterPro"/>
</dbReference>
<evidence type="ECO:0000313" key="5">
    <source>
        <dbReference type="Proteomes" id="UP000309668"/>
    </source>
</evidence>